<organism evidence="1 2">
    <name type="scientific">Meganyctiphanes norvegica</name>
    <name type="common">Northern krill</name>
    <name type="synonym">Thysanopoda norvegica</name>
    <dbReference type="NCBI Taxonomy" id="48144"/>
    <lineage>
        <taxon>Eukaryota</taxon>
        <taxon>Metazoa</taxon>
        <taxon>Ecdysozoa</taxon>
        <taxon>Arthropoda</taxon>
        <taxon>Crustacea</taxon>
        <taxon>Multicrustacea</taxon>
        <taxon>Malacostraca</taxon>
        <taxon>Eumalacostraca</taxon>
        <taxon>Eucarida</taxon>
        <taxon>Euphausiacea</taxon>
        <taxon>Euphausiidae</taxon>
        <taxon>Meganyctiphanes</taxon>
    </lineage>
</organism>
<dbReference type="PANTHER" id="PTHR46704:SF9">
    <property type="entry name" value="BHLH DOMAIN-CONTAINING PROTEIN"/>
    <property type="match status" value="1"/>
</dbReference>
<evidence type="ECO:0000313" key="1">
    <source>
        <dbReference type="EMBL" id="CAL4180456.1"/>
    </source>
</evidence>
<accession>A0AAV2SBC5</accession>
<protein>
    <submittedName>
        <fullName evidence="1">Uncharacterized protein</fullName>
    </submittedName>
</protein>
<feature type="non-terminal residue" evidence="1">
    <location>
        <position position="1"/>
    </location>
</feature>
<feature type="non-terminal residue" evidence="1">
    <location>
        <position position="323"/>
    </location>
</feature>
<keyword evidence="2" id="KW-1185">Reference proteome</keyword>
<evidence type="ECO:0000313" key="2">
    <source>
        <dbReference type="Proteomes" id="UP001497623"/>
    </source>
</evidence>
<dbReference type="PANTHER" id="PTHR46704">
    <property type="entry name" value="CXC DOMAIN-CONTAINING PROTEIN-RELATED"/>
    <property type="match status" value="1"/>
</dbReference>
<sequence>KDQLAKFLLKEWQKDQYGPILDNKTLFVSYGGNCVHLTFNELEVKIVVEHPDHLQGSHEEADTLLAFHAANSNGNIVVRASDTDVMVILLGMLGRHMENHRETSYQCIILDCGSGNTRQHIDVSKIASVLESTQKGLAAVLPGLHAFTDCDFTTAFYRKGKVKPLEVLQKDTAGTLIKLFSKLSSDEDPLQSKAEEFICSLYGMKDGINTVNEARYAKLLQMTGKIKDQETPLVNLKKVDCALLPPCLKTVHKKIQRAHYVSILWGNADSPYPGHGLDPVNYGWILRNGYYAPDWFSGPSISNDLFQESDQGDESMENFETDE</sequence>
<name>A0AAV2SBC5_MEGNR</name>
<comment type="caution">
    <text evidence="1">The sequence shown here is derived from an EMBL/GenBank/DDBJ whole genome shotgun (WGS) entry which is preliminary data.</text>
</comment>
<proteinExistence type="predicted"/>
<gene>
    <name evidence="1" type="ORF">MNOR_LOCUS35312</name>
</gene>
<dbReference type="EMBL" id="CAXKWB010058190">
    <property type="protein sequence ID" value="CAL4180456.1"/>
    <property type="molecule type" value="Genomic_DNA"/>
</dbReference>
<dbReference type="Proteomes" id="UP001497623">
    <property type="component" value="Unassembled WGS sequence"/>
</dbReference>
<reference evidence="1 2" key="1">
    <citation type="submission" date="2024-05" db="EMBL/GenBank/DDBJ databases">
        <authorList>
            <person name="Wallberg A."/>
        </authorList>
    </citation>
    <scope>NUCLEOTIDE SEQUENCE [LARGE SCALE GENOMIC DNA]</scope>
</reference>
<dbReference type="AlphaFoldDB" id="A0AAV2SBC5"/>